<sequence length="331" mass="38328">MELSSNIMALPCEVLVDILSRLSLKHVHQLQTVSKQWFRTISSPHFRRLYNIKSLNRPRTLVVQVPNAKYSPGRRKMISRTIDISTMDLAVDDSEIQKEFSFEDIIAPVNSSFISSNLIISNHKVCYPTTKEIINLPISSYPSVSFDVACIPSNNTYKIVHLYGTKISRKYNFNYGGELLEFRFEILTLRDCGPIPNYWQPLPHQEWFSRKVDSTCVNNVIYWLVRRGDIMQDIISMETENEEFLSTISCPKELYDEQLSLSENTQLADLNGKLCLAYYSEELSRMELYFLKDHKKQEWVKEHTINLSGMGNWFKIMGYVPLQGDIILDGG</sequence>
<dbReference type="SUPFAM" id="SSF81383">
    <property type="entry name" value="F-box domain"/>
    <property type="match status" value="1"/>
</dbReference>
<dbReference type="Pfam" id="PF08268">
    <property type="entry name" value="FBA_3"/>
    <property type="match status" value="1"/>
</dbReference>
<dbReference type="InterPro" id="IPR017451">
    <property type="entry name" value="F-box-assoc_interact_dom"/>
</dbReference>
<feature type="non-terminal residue" evidence="3">
    <location>
        <position position="331"/>
    </location>
</feature>
<accession>A0A1U7YNQ9</accession>
<dbReference type="eggNOG" id="ENOG502R70J">
    <property type="taxonomic scope" value="Eukaryota"/>
</dbReference>
<dbReference type="Proteomes" id="UP000189701">
    <property type="component" value="Unplaced"/>
</dbReference>
<organism evidence="2 3">
    <name type="scientific">Nicotiana sylvestris</name>
    <name type="common">Wood tobacco</name>
    <name type="synonym">South American tobacco</name>
    <dbReference type="NCBI Taxonomy" id="4096"/>
    <lineage>
        <taxon>Eukaryota</taxon>
        <taxon>Viridiplantae</taxon>
        <taxon>Streptophyta</taxon>
        <taxon>Embryophyta</taxon>
        <taxon>Tracheophyta</taxon>
        <taxon>Spermatophyta</taxon>
        <taxon>Magnoliopsida</taxon>
        <taxon>eudicotyledons</taxon>
        <taxon>Gunneridae</taxon>
        <taxon>Pentapetalae</taxon>
        <taxon>asterids</taxon>
        <taxon>lamiids</taxon>
        <taxon>Solanales</taxon>
        <taxon>Solanaceae</taxon>
        <taxon>Nicotianoideae</taxon>
        <taxon>Nicotianeae</taxon>
        <taxon>Nicotiana</taxon>
    </lineage>
</organism>
<dbReference type="PROSITE" id="PS50181">
    <property type="entry name" value="FBOX"/>
    <property type="match status" value="1"/>
</dbReference>
<evidence type="ECO:0000313" key="2">
    <source>
        <dbReference type="Proteomes" id="UP000189701"/>
    </source>
</evidence>
<dbReference type="SMART" id="SM00256">
    <property type="entry name" value="FBOX"/>
    <property type="match status" value="1"/>
</dbReference>
<dbReference type="AlphaFoldDB" id="A0A1U7YNQ9"/>
<feature type="domain" description="F-box" evidence="1">
    <location>
        <begin position="4"/>
        <end position="49"/>
    </location>
</feature>
<dbReference type="NCBIfam" id="TIGR01640">
    <property type="entry name" value="F_box_assoc_1"/>
    <property type="match status" value="1"/>
</dbReference>
<protein>
    <submittedName>
        <fullName evidence="3">F-box protein At4g38870</fullName>
    </submittedName>
</protein>
<dbReference type="Pfam" id="PF12937">
    <property type="entry name" value="F-box-like"/>
    <property type="match status" value="1"/>
</dbReference>
<name>A0A1U7YNQ9_NICSY</name>
<keyword evidence="2" id="KW-1185">Reference proteome</keyword>
<dbReference type="InterPro" id="IPR013187">
    <property type="entry name" value="F-box-assoc_dom_typ3"/>
</dbReference>
<dbReference type="Gene3D" id="1.20.1280.50">
    <property type="match status" value="1"/>
</dbReference>
<proteinExistence type="predicted"/>
<dbReference type="OrthoDB" id="5319261at2759"/>
<gene>
    <name evidence="3" type="primary">LOC104246359</name>
</gene>
<evidence type="ECO:0000313" key="3">
    <source>
        <dbReference type="RefSeq" id="XP_009800470.1"/>
    </source>
</evidence>
<reference evidence="2" key="1">
    <citation type="journal article" date="2013" name="Genome Biol.">
        <title>Reference genomes and transcriptomes of Nicotiana sylvestris and Nicotiana tomentosiformis.</title>
        <authorList>
            <person name="Sierro N."/>
            <person name="Battey J.N."/>
            <person name="Ouadi S."/>
            <person name="Bovet L."/>
            <person name="Goepfert S."/>
            <person name="Bakaher N."/>
            <person name="Peitsch M.C."/>
            <person name="Ivanov N.V."/>
        </authorList>
    </citation>
    <scope>NUCLEOTIDE SEQUENCE [LARGE SCALE GENOMIC DNA]</scope>
</reference>
<evidence type="ECO:0000259" key="1">
    <source>
        <dbReference type="PROSITE" id="PS50181"/>
    </source>
</evidence>
<dbReference type="PANTHER" id="PTHR31111:SF87">
    <property type="entry name" value="F-BOX DOMAIN-CONTAINING PROTEIN"/>
    <property type="match status" value="1"/>
</dbReference>
<dbReference type="InterPro" id="IPR001810">
    <property type="entry name" value="F-box_dom"/>
</dbReference>
<dbReference type="RefSeq" id="XP_009800470.1">
    <property type="nucleotide sequence ID" value="XM_009802168.1"/>
</dbReference>
<dbReference type="InterPro" id="IPR036047">
    <property type="entry name" value="F-box-like_dom_sf"/>
</dbReference>
<dbReference type="PANTHER" id="PTHR31111">
    <property type="entry name" value="BNAA05G37150D PROTEIN-RELATED"/>
    <property type="match status" value="1"/>
</dbReference>
<reference evidence="3" key="2">
    <citation type="submission" date="2025-08" db="UniProtKB">
        <authorList>
            <consortium name="RefSeq"/>
        </authorList>
    </citation>
    <scope>IDENTIFICATION</scope>
    <source>
        <tissue evidence="3">Leaf</tissue>
    </source>
</reference>